<dbReference type="CDD" id="cd06364">
    <property type="entry name" value="PBP1_CaSR"/>
    <property type="match status" value="1"/>
</dbReference>
<dbReference type="PROSITE" id="PS50259">
    <property type="entry name" value="G_PROTEIN_RECEP_F3_4"/>
    <property type="match status" value="4"/>
</dbReference>
<dbReference type="Pfam" id="PF07562">
    <property type="entry name" value="NCD3G"/>
    <property type="match status" value="4"/>
</dbReference>
<dbReference type="GO" id="GO:0005886">
    <property type="term" value="C:plasma membrane"/>
    <property type="evidence" value="ECO:0007669"/>
    <property type="project" value="UniProtKB-SubCell"/>
</dbReference>
<evidence type="ECO:0000313" key="14">
    <source>
        <dbReference type="EMBL" id="KAF7698805.1"/>
    </source>
</evidence>
<gene>
    <name evidence="14" type="ORF">HF521_003547</name>
</gene>
<dbReference type="Gene3D" id="3.40.50.2300">
    <property type="match status" value="10"/>
</dbReference>
<feature type="transmembrane region" description="Helical" evidence="12">
    <location>
        <begin position="3229"/>
        <end position="3249"/>
    </location>
</feature>
<dbReference type="InterPro" id="IPR011500">
    <property type="entry name" value="GPCR_3_9-Cys_dom"/>
</dbReference>
<evidence type="ECO:0000256" key="7">
    <source>
        <dbReference type="ARBA" id="ARBA00023040"/>
    </source>
</evidence>
<dbReference type="Pfam" id="PF01094">
    <property type="entry name" value="ANF_receptor"/>
    <property type="match status" value="5"/>
</dbReference>
<feature type="transmembrane region" description="Helical" evidence="12">
    <location>
        <begin position="3104"/>
        <end position="3128"/>
    </location>
</feature>
<feature type="transmembrane region" description="Helical" evidence="12">
    <location>
        <begin position="1963"/>
        <end position="1987"/>
    </location>
</feature>
<dbReference type="PRINTS" id="PR00248">
    <property type="entry name" value="GPCRMGR"/>
</dbReference>
<feature type="transmembrane region" description="Helical" evidence="12">
    <location>
        <begin position="1750"/>
        <end position="1768"/>
    </location>
</feature>
<comment type="subcellular location">
    <subcellularLocation>
        <location evidence="1">Cell membrane</location>
        <topology evidence="1">Multi-pass membrane protein</topology>
    </subcellularLocation>
</comment>
<keyword evidence="7" id="KW-0297">G-protein coupled receptor</keyword>
<feature type="domain" description="G-protein coupled receptors family 3 profile" evidence="13">
    <location>
        <begin position="3034"/>
        <end position="3299"/>
    </location>
</feature>
<feature type="transmembrane region" description="Helical" evidence="12">
    <location>
        <begin position="1202"/>
        <end position="1226"/>
    </location>
</feature>
<feature type="transmembrane region" description="Helical" evidence="12">
    <location>
        <begin position="551"/>
        <end position="571"/>
    </location>
</feature>
<dbReference type="Pfam" id="PF00003">
    <property type="entry name" value="7tm_3"/>
    <property type="match status" value="4"/>
</dbReference>
<feature type="domain" description="G-protein coupled receptors family 3 profile" evidence="13">
    <location>
        <begin position="1132"/>
        <end position="1232"/>
    </location>
</feature>
<dbReference type="InterPro" id="IPR017979">
    <property type="entry name" value="GPCR_3_CS"/>
</dbReference>
<dbReference type="FunFam" id="2.10.50.30:FF:000002">
    <property type="entry name" value="Vomeronasal 2 receptor, h1"/>
    <property type="match status" value="4"/>
</dbReference>
<keyword evidence="9" id="KW-0675">Receptor</keyword>
<organism evidence="14 15">
    <name type="scientific">Silurus meridionalis</name>
    <name type="common">Southern catfish</name>
    <name type="synonym">Silurus soldatovi meridionalis</name>
    <dbReference type="NCBI Taxonomy" id="175797"/>
    <lineage>
        <taxon>Eukaryota</taxon>
        <taxon>Metazoa</taxon>
        <taxon>Chordata</taxon>
        <taxon>Craniata</taxon>
        <taxon>Vertebrata</taxon>
        <taxon>Euteleostomi</taxon>
        <taxon>Actinopterygii</taxon>
        <taxon>Neopterygii</taxon>
        <taxon>Teleostei</taxon>
        <taxon>Ostariophysi</taxon>
        <taxon>Siluriformes</taxon>
        <taxon>Siluridae</taxon>
        <taxon>Silurus</taxon>
    </lineage>
</organism>
<dbReference type="FunFam" id="3.40.50.2300:FF:000125">
    <property type="entry name" value="Vomeronasal 2, receptor 88"/>
    <property type="match status" value="1"/>
</dbReference>
<dbReference type="FunFam" id="3.40.50.2300:FF:000016">
    <property type="entry name" value="Taste 1 receptor member 2"/>
    <property type="match status" value="4"/>
</dbReference>
<evidence type="ECO:0000256" key="1">
    <source>
        <dbReference type="ARBA" id="ARBA00004651"/>
    </source>
</evidence>
<evidence type="ECO:0000256" key="8">
    <source>
        <dbReference type="ARBA" id="ARBA00023136"/>
    </source>
</evidence>
<feature type="domain" description="G-protein coupled receptors family 3 profile" evidence="13">
    <location>
        <begin position="513"/>
        <end position="613"/>
    </location>
</feature>
<feature type="transmembrane region" description="Helical" evidence="12">
    <location>
        <begin position="1931"/>
        <end position="1951"/>
    </location>
</feature>
<evidence type="ECO:0000256" key="3">
    <source>
        <dbReference type="ARBA" id="ARBA00022475"/>
    </source>
</evidence>
<keyword evidence="10" id="KW-0325">Glycoprotein</keyword>
<dbReference type="InterPro" id="IPR000337">
    <property type="entry name" value="GPCR_3"/>
</dbReference>
<dbReference type="FunFam" id="3.40.50.2300:FF:000519">
    <property type="entry name" value="Vomeronasal 2 receptor, a18"/>
    <property type="match status" value="1"/>
</dbReference>
<keyword evidence="5" id="KW-0732">Signal</keyword>
<dbReference type="Proteomes" id="UP000606274">
    <property type="component" value="Unassembled WGS sequence"/>
</dbReference>
<feature type="transmembrane region" description="Helical" evidence="12">
    <location>
        <begin position="2007"/>
        <end position="2030"/>
    </location>
</feature>
<keyword evidence="11" id="KW-0807">Transducer</keyword>
<evidence type="ECO:0000256" key="2">
    <source>
        <dbReference type="ARBA" id="ARBA00007242"/>
    </source>
</evidence>
<dbReference type="PANTHER" id="PTHR24061:SF418">
    <property type="entry name" value="C-FAMILY ODORANT RECEPTOR OLFCQ19-RELATED"/>
    <property type="match status" value="1"/>
</dbReference>
<dbReference type="Gene3D" id="2.10.50.30">
    <property type="entry name" value="GPCR, family 3, nine cysteines domain"/>
    <property type="match status" value="4"/>
</dbReference>
<feature type="transmembrane region" description="Helical" evidence="12">
    <location>
        <begin position="3072"/>
        <end position="3092"/>
    </location>
</feature>
<dbReference type="InterPro" id="IPR004073">
    <property type="entry name" value="GPCR_3_vmron_rcpt_2"/>
</dbReference>
<feature type="transmembrane region" description="Helical" evidence="12">
    <location>
        <begin position="1851"/>
        <end position="1870"/>
    </location>
</feature>
<dbReference type="InterPro" id="IPR038550">
    <property type="entry name" value="GPCR_3_9-Cys_sf"/>
</dbReference>
<dbReference type="SUPFAM" id="SSF53822">
    <property type="entry name" value="Periplasmic binding protein-like I"/>
    <property type="match status" value="5"/>
</dbReference>
<feature type="transmembrane region" description="Helical" evidence="12">
    <location>
        <begin position="513"/>
        <end position="536"/>
    </location>
</feature>
<feature type="transmembrane region" description="Helical" evidence="12">
    <location>
        <begin position="3261"/>
        <end position="3284"/>
    </location>
</feature>
<keyword evidence="3" id="KW-1003">Cell membrane</keyword>
<dbReference type="CDD" id="cd15283">
    <property type="entry name" value="7tmC_V2R_pheromone"/>
    <property type="match status" value="2"/>
</dbReference>
<evidence type="ECO:0000256" key="4">
    <source>
        <dbReference type="ARBA" id="ARBA00022692"/>
    </source>
</evidence>
<proteinExistence type="inferred from homology"/>
<dbReference type="PRINTS" id="PR01535">
    <property type="entry name" value="VOMERONASL2R"/>
</dbReference>
<dbReference type="InterPro" id="IPR017978">
    <property type="entry name" value="GPCR_3_C"/>
</dbReference>
<feature type="transmembrane region" description="Helical" evidence="12">
    <location>
        <begin position="583"/>
        <end position="607"/>
    </location>
</feature>
<keyword evidence="15" id="KW-1185">Reference proteome</keyword>
<feature type="transmembrane region" description="Helical" evidence="12">
    <location>
        <begin position="1807"/>
        <end position="1831"/>
    </location>
</feature>
<dbReference type="InterPro" id="IPR028082">
    <property type="entry name" value="Peripla_BP_I"/>
</dbReference>
<sequence>MDFREVRFARAMEFTIHEINNRTDLLPGITLGYQIYDSCSTVPMAIKVAFQLANGLETDFNNTNSCSKSAVAAVTAVIGDSASTQSISIARVLGLFGIPQVSHYATCSCLSDKLQYPTFFRTIPSDQHQAAALARLVKHFGWTWIGAVRSDTDYGNYRMASFLKTVQAEGICVEYSEAYYRTQTLSKLERIANVIRSSTARVIVAFMASGDMRLLLEELSRQPPPPLQWIGIEAWITDPDFLRYNMCAGAIGFGVPRSVIPGLREFLLDLTPAKVLESSLFTEFWENSFSCSLKRRPENTEGARECDGNEDIHTLQNAYLDTSQLRITNMVYKATYAIAHAIHGLICNETKCDKNIKILPWQIFDQLKKVNFTTNNGFQVSFDSNGDPPAVYELINWQFKNDGALDFVTVGQYDSLRPRGQEFRMSKNISWVEGQKEVPVSVCSESCPPGTRKAVQKRRPVCCFDCITCAEGEISNHTDSLDCFYCLPEFWPNTKQDRCLPKPVEFLSWDETLGIILTVFSIAGAFMAVCVAAVFYKHRASPIVRANNSELSFLLLFSLTLCFLCSLTFIGQPSEWSCMLRHTAFGITFVLCISCVLGKTLVVLMAFRATLPGSNVMKCMDFREVRFARAMEFTIHEINNRTDLLPGITLGYQIYDSCSTVPMAIKVAFQLANGLETDFNNTNSCSKSAVAAVTAVIGDSASTQSISIARVLGLFGIPQVSHYATCSCLSDKLQYPTFFRTIPSDQHQAAALARLVKHFGWTWIGAVRSDTDYGNYGMASFLNAAQAEGICVEYSEAYYRTQPLSKLERIANVIRSSTARVIVAFMASGDMRLLLEELSRQPPPPLQWIGSETWITDPDFLRYNMCAGAIGFGVPRSVIPGLREFLLDLTPAKVLESSLFTEFWENSFSCSLKRRPENTEGARECGGHEDIHTLQNAYLDTSQLRITNMVYKATYAIAHAIHGLICNETKCDKNIKILPWQIFDQLKIVNFTTNNGFQVSFDSNGDPPAVYELINWQFKNDGALDFVTVGQYDSLRPRGQEFRMSKNISWVGGQKEVPVSVCSESCPPGTRKAVQKRRPVCCFDCITCAEGEISNHTDSLDCSYCLPEFWPNTKQDRCLPKPVEFLSWDETLGIILTVFSIAGAFMAVCVAAVFYKHRASPIVRANNSELSFLLLFSLTLCFLCSLTFIGQPSEWSCMLRHTAFGITFVLCISCVLGKTLVVLMAFRATLPGSNVMKCMDFRELRFARALEFTIHEINKRTDLLPNITLGYQIYDSCSTVPMAIKVAFQLANGLGTDFNNTNSCSKSSMAAVTAVIGDSASTPSISIARMLGLFGIPQVSHYATCACLSDKHQYPAFFRTIPSDHHQAAALARLVKHFGWTWIGAVRSDTDYGNYGMASFLKAAQEEGICVEYSEVYYRTQSASKLERVANVIRRSTARVLVAFMHTGEMRFLLEELARQPPPPIQWIGSETWIIDPDFLRYNICAGAIGFGVPRSVIPGLREFLLDLTPAQALKSPLLKEFWESSFNCYLKEQTDMIEGLRNCNGSEDIHTLQNPYLDTSQLRVTNMVYKATYAIAYAIHELICNRSQCDKNITFTPWQMLNQLKQVNFTTKNGFQVSFDSNGDPPAVYELINWQFKTDGNLDFVTVGQYDSSRPRGQEFRMSKNISWGGGQKEVPVSVCSESCPPGTRKAVQKRRPVCCFDCIPCAEGEISNSTDSLDCIRCPPEFWPNLKRESCLPKPVEFLSWDDTLSIILTVFSIGGAFMAVFRANNSELSFLLLFSLTLCFLCSLTFIGQPSEWSCMLRHTAFGITFVLCISCVLGKTLVVLMAFRATLPGSNVMKWFGPPQQRLSVLVFTLVQVLICVLWLKISPPFPFKNLKHYKERIILECGLGSVIGFWAVLGYIGVLALLCFILAFLARKLPDNFNEAKFITFSMLIFCAVWITFIPAYVSSPGKFTVAVEIFAILASSFGLTICIFAPKCFIIIFRPEENTKKHLMGKHLVLHCALCSTDSAMPLIFSLIPFILWITVPKSAICTASCRLWTDPQTPGIFMNGDFVIGGIFSIHYYTRLEQSNFTFQPPQLQCSGSMDFREMRFARALQFSIHEINNRTDLLPGVNLGYLIHDSCSSVPMSIKVAFQFANGVESAFNDTDICSKSAGVSAIVGESASTPSISMARTLGLFGIPQVSHYATCACLSNKHQYPAFFRTIPSDQHQAAALARLVKHFGWTWIGAVRSDSDYGNYGMASFLKAAQAEGICVEYSESYYRTQPRSKLERVANVIRSSTARVIVAFIASGDMRFLLEELARNPPPPLQWIGSETWIIEPELLRFNMCAGAIGFGIPRSVIPGFREFLLNLTPDEALKSPMLTEFWESSFTCRLKGREGVSHGVRECDGTEDIGTLHNAYTDTSQLRVTNMVYKATYAIAYAIHGLICNDNQCDKTIQFSPWQIRNQLKTLNFTTRNGYQVSFDSNGDPPGDYELINWQFDKDGALVLITVGQYDSSKPRGQEFDMANFQQAMTMVFAIDEINRNPNLLPNITLGYHLYDNCVKLAVAFRAATALISGTDELASGLNCTSPPPVIGIVGDPGSTHSIAISSVLGLFRVPMVSYFATCSCLTDRHQFPSFFRTIPSDAFQVRAIILILKHFGWTWVGLVYSNDDYGIYAAYSFHQDVQEQLGGCVAYSEMLPRDNNLKDVERIVRVIKTSTAKVVVVISTDAYLVSLIHEVSLRNVTGKQWIASEAWATSSVFLTPHLLPFLGGTLGIAIRRGEIAGLRDFLLRLRPDTKPANNMVRIFWEEMFGCRFDSENMQTAMKDERMLCTGNEDLSSTKTAYSDMSELRASYNVYKAVYALAHALHDLTQCQDGKGPFNGHSCAKIVTLQPWQVVHYLQRVNFTTGFGDHVSFDINGNPLAIYDIMNWQPNSDGSMRLQTVGVVDEAAQRNHVLTLNEDALYWNFDTNKPPRSVCSESCPMGTRRARKKGMPICCFDCLPCADGEISNTTDTLECTACPDEFWSSPEKDHCVPKEVEFLSYEEPLGISLTTASLFGTCFCTGVLIVFVHHRHTPVVRANNSELSFLLLLSLKLCFLCVLLFIGQPQLWTCQLRHVVFGISFVLSVSSILVKTMVVVAVFKSSRPESQNAIKWFGVAQQRGTVLVLTALQVVICTVWLTTASPTPHKNTRYISSKIVFECALGSVMGFAALLGYIGLLAAVSFLLAFLARNLPDNFNEAKFITFSMLIFCAVWITFVPAYVSSPGKYSVAVEVFAILASSFGLLIAIFAPKCYIILLHPERNTKKAIMSRATQNQ</sequence>
<accession>A0A8T0B338</accession>
<dbReference type="InterPro" id="IPR000068">
    <property type="entry name" value="GPCR_3_Ca_sens_rcpt-rel"/>
</dbReference>
<comment type="caution">
    <text evidence="14">The sequence shown here is derived from an EMBL/GenBank/DDBJ whole genome shotgun (WGS) entry which is preliminary data.</text>
</comment>
<evidence type="ECO:0000256" key="11">
    <source>
        <dbReference type="ARBA" id="ARBA00023224"/>
    </source>
</evidence>
<evidence type="ECO:0000313" key="15">
    <source>
        <dbReference type="Proteomes" id="UP000606274"/>
    </source>
</evidence>
<evidence type="ECO:0000256" key="9">
    <source>
        <dbReference type="ARBA" id="ARBA00023170"/>
    </source>
</evidence>
<evidence type="ECO:0000256" key="10">
    <source>
        <dbReference type="ARBA" id="ARBA00023180"/>
    </source>
</evidence>
<keyword evidence="4 12" id="KW-0812">Transmembrane</keyword>
<dbReference type="PROSITE" id="PS00981">
    <property type="entry name" value="G_PROTEIN_RECEP_F3_3"/>
    <property type="match status" value="2"/>
</dbReference>
<reference evidence="14" key="1">
    <citation type="submission" date="2020-08" db="EMBL/GenBank/DDBJ databases">
        <title>Chromosome-level assembly of Southern catfish (Silurus meridionalis) provides insights into visual adaptation to the nocturnal and benthic lifestyles.</title>
        <authorList>
            <person name="Zhang Y."/>
            <person name="Wang D."/>
            <person name="Peng Z."/>
        </authorList>
    </citation>
    <scope>NUCLEOTIDE SEQUENCE</scope>
    <source>
        <strain evidence="14">SWU-2019-XX</strain>
        <tissue evidence="14">Muscle</tissue>
    </source>
</reference>
<name>A0A8T0B338_SILME</name>
<dbReference type="EMBL" id="JABFDY010000013">
    <property type="protein sequence ID" value="KAF7698805.1"/>
    <property type="molecule type" value="Genomic_DNA"/>
</dbReference>
<feature type="domain" description="G-protein coupled receptors family 3 profile" evidence="13">
    <location>
        <begin position="1767"/>
        <end position="2001"/>
    </location>
</feature>
<evidence type="ECO:0000256" key="6">
    <source>
        <dbReference type="ARBA" id="ARBA00022989"/>
    </source>
</evidence>
<dbReference type="GO" id="GO:0004930">
    <property type="term" value="F:G protein-coupled receptor activity"/>
    <property type="evidence" value="ECO:0007669"/>
    <property type="project" value="UniProtKB-KW"/>
</dbReference>
<feature type="transmembrane region" description="Helical" evidence="12">
    <location>
        <begin position="1775"/>
        <end position="1795"/>
    </location>
</feature>
<evidence type="ECO:0000259" key="13">
    <source>
        <dbReference type="PROSITE" id="PS50259"/>
    </source>
</evidence>
<evidence type="ECO:0000256" key="12">
    <source>
        <dbReference type="SAM" id="Phobius"/>
    </source>
</evidence>
<feature type="transmembrane region" description="Helical" evidence="12">
    <location>
        <begin position="3034"/>
        <end position="3057"/>
    </location>
</feature>
<feature type="transmembrane region" description="Helical" evidence="12">
    <location>
        <begin position="1896"/>
        <end position="1919"/>
    </location>
</feature>
<protein>
    <recommendedName>
        <fullName evidence="13">G-protein coupled receptors family 3 profile domain-containing protein</fullName>
    </recommendedName>
</protein>
<dbReference type="InterPro" id="IPR001828">
    <property type="entry name" value="ANF_lig-bd_rcpt"/>
</dbReference>
<keyword evidence="6 12" id="KW-1133">Transmembrane helix</keyword>
<feature type="transmembrane region" description="Helical" evidence="12">
    <location>
        <begin position="3189"/>
        <end position="3217"/>
    </location>
</feature>
<comment type="similarity">
    <text evidence="2">Belongs to the G-protein coupled receptor 3 family.</text>
</comment>
<feature type="transmembrane region" description="Helical" evidence="12">
    <location>
        <begin position="1170"/>
        <end position="1190"/>
    </location>
</feature>
<feature type="transmembrane region" description="Helical" evidence="12">
    <location>
        <begin position="3149"/>
        <end position="3169"/>
    </location>
</feature>
<feature type="transmembrane region" description="Helical" evidence="12">
    <location>
        <begin position="1131"/>
        <end position="1155"/>
    </location>
</feature>
<dbReference type="PANTHER" id="PTHR24061">
    <property type="entry name" value="CALCIUM-SENSING RECEPTOR-RELATED"/>
    <property type="match status" value="1"/>
</dbReference>
<keyword evidence="8 12" id="KW-0472">Membrane</keyword>
<evidence type="ECO:0000256" key="5">
    <source>
        <dbReference type="ARBA" id="ARBA00022729"/>
    </source>
</evidence>